<dbReference type="GO" id="GO:0005506">
    <property type="term" value="F:iron ion binding"/>
    <property type="evidence" value="ECO:0007669"/>
    <property type="project" value="InterPro"/>
</dbReference>
<dbReference type="GO" id="GO:0004497">
    <property type="term" value="F:monooxygenase activity"/>
    <property type="evidence" value="ECO:0007669"/>
    <property type="project" value="UniProtKB-KW"/>
</dbReference>
<dbReference type="PANTHER" id="PTHR46300">
    <property type="entry name" value="P450, PUTATIVE (EUROFUNG)-RELATED-RELATED"/>
    <property type="match status" value="1"/>
</dbReference>
<evidence type="ECO:0008006" key="11">
    <source>
        <dbReference type="Google" id="ProtNLM"/>
    </source>
</evidence>
<reference evidence="9 10" key="1">
    <citation type="submission" date="2013-03" db="EMBL/GenBank/DDBJ databases">
        <title>The Genome Sequence of Cladophialophora psammophila CBS 110553.</title>
        <authorList>
            <consortium name="The Broad Institute Genomics Platform"/>
            <person name="Cuomo C."/>
            <person name="de Hoog S."/>
            <person name="Gorbushina A."/>
            <person name="Walker B."/>
            <person name="Young S.K."/>
            <person name="Zeng Q."/>
            <person name="Gargeya S."/>
            <person name="Fitzgerald M."/>
            <person name="Haas B."/>
            <person name="Abouelleil A."/>
            <person name="Allen A.W."/>
            <person name="Alvarado L."/>
            <person name="Arachchi H.M."/>
            <person name="Berlin A.M."/>
            <person name="Chapman S.B."/>
            <person name="Gainer-Dewar J."/>
            <person name="Goldberg J."/>
            <person name="Griggs A."/>
            <person name="Gujja S."/>
            <person name="Hansen M."/>
            <person name="Howarth C."/>
            <person name="Imamovic A."/>
            <person name="Ireland A."/>
            <person name="Larimer J."/>
            <person name="McCowan C."/>
            <person name="Murphy C."/>
            <person name="Pearson M."/>
            <person name="Poon T.W."/>
            <person name="Priest M."/>
            <person name="Roberts A."/>
            <person name="Saif S."/>
            <person name="Shea T."/>
            <person name="Sisk P."/>
            <person name="Sykes S."/>
            <person name="Wortman J."/>
            <person name="Nusbaum C."/>
            <person name="Birren B."/>
        </authorList>
    </citation>
    <scope>NUCLEOTIDE SEQUENCE [LARGE SCALE GENOMIC DNA]</scope>
    <source>
        <strain evidence="9 10">CBS 110553</strain>
    </source>
</reference>
<evidence type="ECO:0000256" key="8">
    <source>
        <dbReference type="RuleBase" id="RU000461"/>
    </source>
</evidence>
<dbReference type="SUPFAM" id="SSF48264">
    <property type="entry name" value="Cytochrome P450"/>
    <property type="match status" value="1"/>
</dbReference>
<evidence type="ECO:0000256" key="3">
    <source>
        <dbReference type="ARBA" id="ARBA00022723"/>
    </source>
</evidence>
<keyword evidence="6 8" id="KW-0503">Monooxygenase</keyword>
<keyword evidence="5 7" id="KW-0408">Iron</keyword>
<dbReference type="InterPro" id="IPR017972">
    <property type="entry name" value="Cyt_P450_CS"/>
</dbReference>
<dbReference type="EMBL" id="AMGX01000001">
    <property type="protein sequence ID" value="EXJ75901.1"/>
    <property type="molecule type" value="Genomic_DNA"/>
</dbReference>
<accession>W9XG47</accession>
<evidence type="ECO:0000256" key="1">
    <source>
        <dbReference type="ARBA" id="ARBA00001971"/>
    </source>
</evidence>
<dbReference type="Proteomes" id="UP000019471">
    <property type="component" value="Unassembled WGS sequence"/>
</dbReference>
<dbReference type="PANTHER" id="PTHR46300:SF2">
    <property type="entry name" value="CYTOCHROME P450 MONOOXYGENASE ALNH-RELATED"/>
    <property type="match status" value="1"/>
</dbReference>
<dbReference type="PROSITE" id="PS00086">
    <property type="entry name" value="CYTOCHROME_P450"/>
    <property type="match status" value="1"/>
</dbReference>
<comment type="cofactor">
    <cofactor evidence="1 7">
        <name>heme</name>
        <dbReference type="ChEBI" id="CHEBI:30413"/>
    </cofactor>
</comment>
<sequence length="470" mass="53689">MGPGTVVVLTDRRIVKQLLDKKASTSSNRPVSLVTQNLITEGDHMLMMDNTPRWRLMRKLIHQDLTESLCDREHSKLHQAESVQLLYDMLHNPDDWVFHLKRYSNSIIMCIVYGIRTPSIEAPWTQKLNEIVELWARINEFGATPPVDLFPFLKWIPERFLGNWLTRSKVVHDEVHSLYGGLLKAVETRRATTGSVYCIADRILDQNEKSGLTNHNVMLLAGVTLKGGSDTTASTLASFVQAMLAFPEVQKKAQAEIDAVVGETRIPVWSDYDGMPYVAAVVKETMRWRPTAPLGFPHALSEDEWVDGKLLPKGTVVFVNVWGLHHDETKFPDPDTFDPDHYKGRIALSSEYANSADYENRDHYGFGNGRRLCPGIHLADRNLWHAISKLLWAFNFEKKIDPQTGKLVALDTTVETGYREGLTMCPYEFPCKTTIRSEMRRQVILKDLKEAQTNFFPQYEKVDLFMPKKQ</sequence>
<dbReference type="PRINTS" id="PR00385">
    <property type="entry name" value="P450"/>
</dbReference>
<dbReference type="RefSeq" id="XP_007739218.1">
    <property type="nucleotide sequence ID" value="XM_007741028.1"/>
</dbReference>
<comment type="similarity">
    <text evidence="2 8">Belongs to the cytochrome P450 family.</text>
</comment>
<dbReference type="GO" id="GO:0020037">
    <property type="term" value="F:heme binding"/>
    <property type="evidence" value="ECO:0007669"/>
    <property type="project" value="InterPro"/>
</dbReference>
<dbReference type="GeneID" id="19185145"/>
<dbReference type="InterPro" id="IPR002401">
    <property type="entry name" value="Cyt_P450_E_grp-I"/>
</dbReference>
<dbReference type="AlphaFoldDB" id="W9XG47"/>
<organism evidence="9 10">
    <name type="scientific">Cladophialophora psammophila CBS 110553</name>
    <dbReference type="NCBI Taxonomy" id="1182543"/>
    <lineage>
        <taxon>Eukaryota</taxon>
        <taxon>Fungi</taxon>
        <taxon>Dikarya</taxon>
        <taxon>Ascomycota</taxon>
        <taxon>Pezizomycotina</taxon>
        <taxon>Eurotiomycetes</taxon>
        <taxon>Chaetothyriomycetidae</taxon>
        <taxon>Chaetothyriales</taxon>
        <taxon>Herpotrichiellaceae</taxon>
        <taxon>Cladophialophora</taxon>
    </lineage>
</organism>
<name>W9XG47_9EURO</name>
<dbReference type="Pfam" id="PF00067">
    <property type="entry name" value="p450"/>
    <property type="match status" value="1"/>
</dbReference>
<evidence type="ECO:0000256" key="5">
    <source>
        <dbReference type="ARBA" id="ARBA00023004"/>
    </source>
</evidence>
<evidence type="ECO:0000313" key="10">
    <source>
        <dbReference type="Proteomes" id="UP000019471"/>
    </source>
</evidence>
<protein>
    <recommendedName>
        <fullName evidence="11">Cytochrome P450 oxidoreductase</fullName>
    </recommendedName>
</protein>
<evidence type="ECO:0000256" key="6">
    <source>
        <dbReference type="ARBA" id="ARBA00023033"/>
    </source>
</evidence>
<dbReference type="PRINTS" id="PR00463">
    <property type="entry name" value="EP450I"/>
</dbReference>
<dbReference type="HOGENOM" id="CLU_001570_2_0_1"/>
<dbReference type="eggNOG" id="KOG0156">
    <property type="taxonomic scope" value="Eukaryota"/>
</dbReference>
<dbReference type="GO" id="GO:0016705">
    <property type="term" value="F:oxidoreductase activity, acting on paired donors, with incorporation or reduction of molecular oxygen"/>
    <property type="evidence" value="ECO:0007669"/>
    <property type="project" value="InterPro"/>
</dbReference>
<dbReference type="OrthoDB" id="1103324at2759"/>
<dbReference type="CDD" id="cd11065">
    <property type="entry name" value="CYP64-like"/>
    <property type="match status" value="1"/>
</dbReference>
<dbReference type="InterPro" id="IPR001128">
    <property type="entry name" value="Cyt_P450"/>
</dbReference>
<keyword evidence="7 8" id="KW-0349">Heme</keyword>
<evidence type="ECO:0000313" key="9">
    <source>
        <dbReference type="EMBL" id="EXJ75901.1"/>
    </source>
</evidence>
<keyword evidence="3 7" id="KW-0479">Metal-binding</keyword>
<evidence type="ECO:0000256" key="4">
    <source>
        <dbReference type="ARBA" id="ARBA00023002"/>
    </source>
</evidence>
<dbReference type="Gene3D" id="1.10.630.10">
    <property type="entry name" value="Cytochrome P450"/>
    <property type="match status" value="1"/>
</dbReference>
<dbReference type="InterPro" id="IPR036396">
    <property type="entry name" value="Cyt_P450_sf"/>
</dbReference>
<gene>
    <name evidence="9" type="ORF">A1O5_00409</name>
</gene>
<keyword evidence="10" id="KW-1185">Reference proteome</keyword>
<dbReference type="InterPro" id="IPR050364">
    <property type="entry name" value="Cytochrome_P450_fung"/>
</dbReference>
<comment type="caution">
    <text evidence="9">The sequence shown here is derived from an EMBL/GenBank/DDBJ whole genome shotgun (WGS) entry which is preliminary data.</text>
</comment>
<evidence type="ECO:0000256" key="2">
    <source>
        <dbReference type="ARBA" id="ARBA00010617"/>
    </source>
</evidence>
<evidence type="ECO:0000256" key="7">
    <source>
        <dbReference type="PIRSR" id="PIRSR602401-1"/>
    </source>
</evidence>
<proteinExistence type="inferred from homology"/>
<feature type="binding site" description="axial binding residue" evidence="7">
    <location>
        <position position="373"/>
    </location>
    <ligand>
        <name>heme</name>
        <dbReference type="ChEBI" id="CHEBI:30413"/>
    </ligand>
    <ligandPart>
        <name>Fe</name>
        <dbReference type="ChEBI" id="CHEBI:18248"/>
    </ligandPart>
</feature>
<dbReference type="STRING" id="1182543.W9XG47"/>
<keyword evidence="4 8" id="KW-0560">Oxidoreductase</keyword>